<dbReference type="SUPFAM" id="SSF144232">
    <property type="entry name" value="HIT/MYND zinc finger-like"/>
    <property type="match status" value="1"/>
</dbReference>
<evidence type="ECO:0000256" key="5">
    <source>
        <dbReference type="ARBA" id="ARBA00049598"/>
    </source>
</evidence>
<accession>A0AAD8HE82</accession>
<dbReference type="Pfam" id="PF04438">
    <property type="entry name" value="zf-HIT"/>
    <property type="match status" value="1"/>
</dbReference>
<keyword evidence="10" id="KW-1185">Reference proteome</keyword>
<keyword evidence="4" id="KW-0862">Zinc</keyword>
<dbReference type="PANTHER" id="PTHR13483:SF3">
    <property type="entry name" value="BOX C_D SNORNA PROTEIN 1"/>
    <property type="match status" value="1"/>
</dbReference>
<dbReference type="GO" id="GO:0000463">
    <property type="term" value="P:maturation of LSU-rRNA from tricistronic rRNA transcript (SSU-rRNA, 5.8S rRNA, LSU-rRNA)"/>
    <property type="evidence" value="ECO:0007669"/>
    <property type="project" value="TreeGrafter"/>
</dbReference>
<dbReference type="Gene3D" id="3.30.60.190">
    <property type="match status" value="1"/>
</dbReference>
<reference evidence="9" key="2">
    <citation type="submission" date="2023-05" db="EMBL/GenBank/DDBJ databases">
        <authorList>
            <person name="Schelkunov M.I."/>
        </authorList>
    </citation>
    <scope>NUCLEOTIDE SEQUENCE</scope>
    <source>
        <strain evidence="9">Hsosn_3</strain>
        <tissue evidence="9">Leaf</tissue>
    </source>
</reference>
<evidence type="ECO:0000256" key="3">
    <source>
        <dbReference type="ARBA" id="ARBA00022771"/>
    </source>
</evidence>
<evidence type="ECO:0000256" key="2">
    <source>
        <dbReference type="ARBA" id="ARBA00022723"/>
    </source>
</evidence>
<sequence>MCQVCRTNPSKYKCPGCVRTCSLPCVKAHKQSTACNGKRQLTQFVPLDNFDDNLLISDYNLLEDVKRVAKSAQRKRAKLCGDSQKLPFPLRSLHGAAASRRTKIQFLATGMSKRQINQTFYDNRMKVILWTI</sequence>
<comment type="similarity">
    <text evidence="6">Belongs to the BCD1 family.</text>
</comment>
<keyword evidence="3 7" id="KW-0863">Zinc-finger</keyword>
<feature type="domain" description="HIT-type" evidence="8">
    <location>
        <begin position="2"/>
        <end position="35"/>
    </location>
</feature>
<organism evidence="9 10">
    <name type="scientific">Heracleum sosnowskyi</name>
    <dbReference type="NCBI Taxonomy" id="360622"/>
    <lineage>
        <taxon>Eukaryota</taxon>
        <taxon>Viridiplantae</taxon>
        <taxon>Streptophyta</taxon>
        <taxon>Embryophyta</taxon>
        <taxon>Tracheophyta</taxon>
        <taxon>Spermatophyta</taxon>
        <taxon>Magnoliopsida</taxon>
        <taxon>eudicotyledons</taxon>
        <taxon>Gunneridae</taxon>
        <taxon>Pentapetalae</taxon>
        <taxon>asterids</taxon>
        <taxon>campanulids</taxon>
        <taxon>Apiales</taxon>
        <taxon>Apiaceae</taxon>
        <taxon>Apioideae</taxon>
        <taxon>apioid superclade</taxon>
        <taxon>Tordylieae</taxon>
        <taxon>Tordyliinae</taxon>
        <taxon>Heracleum</taxon>
    </lineage>
</organism>
<evidence type="ECO:0000313" key="10">
    <source>
        <dbReference type="Proteomes" id="UP001237642"/>
    </source>
</evidence>
<comment type="function">
    <text evidence="5">Required for box C/D snoRNAs accumulation involved in snoRNA processing, snoRNA transport to the nucleolus and ribosome biogenesis.</text>
</comment>
<dbReference type="CDD" id="cd23023">
    <property type="entry name" value="zf-HIT_BCD1"/>
    <property type="match status" value="1"/>
</dbReference>
<dbReference type="PANTHER" id="PTHR13483">
    <property type="entry name" value="BOX C_D SNORNA PROTEIN 1-RELATED"/>
    <property type="match status" value="1"/>
</dbReference>
<dbReference type="InterPro" id="IPR057721">
    <property type="entry name" value="BCD1_alpha/beta"/>
</dbReference>
<protein>
    <submittedName>
        <fullName evidence="9">Box C/D snoRNA 1</fullName>
    </submittedName>
</protein>
<dbReference type="GO" id="GO:0005634">
    <property type="term" value="C:nucleus"/>
    <property type="evidence" value="ECO:0007669"/>
    <property type="project" value="TreeGrafter"/>
</dbReference>
<dbReference type="PROSITE" id="PS51083">
    <property type="entry name" value="ZF_HIT"/>
    <property type="match status" value="1"/>
</dbReference>
<evidence type="ECO:0000313" key="9">
    <source>
        <dbReference type="EMBL" id="KAK1364709.1"/>
    </source>
</evidence>
<dbReference type="InterPro" id="IPR051639">
    <property type="entry name" value="BCD1"/>
</dbReference>
<evidence type="ECO:0000256" key="7">
    <source>
        <dbReference type="PROSITE-ProRule" id="PRU00453"/>
    </source>
</evidence>
<dbReference type="GO" id="GO:0008270">
    <property type="term" value="F:zinc ion binding"/>
    <property type="evidence" value="ECO:0007669"/>
    <property type="project" value="UniProtKB-UniRule"/>
</dbReference>
<comment type="caution">
    <text evidence="9">The sequence shown here is derived from an EMBL/GenBank/DDBJ whole genome shotgun (WGS) entry which is preliminary data.</text>
</comment>
<gene>
    <name evidence="9" type="ORF">POM88_040270</name>
</gene>
<dbReference type="GO" id="GO:0048254">
    <property type="term" value="P:snoRNA localization"/>
    <property type="evidence" value="ECO:0007669"/>
    <property type="project" value="TreeGrafter"/>
</dbReference>
<dbReference type="EMBL" id="JAUIZM010000009">
    <property type="protein sequence ID" value="KAK1364709.1"/>
    <property type="molecule type" value="Genomic_DNA"/>
</dbReference>
<dbReference type="AlphaFoldDB" id="A0AAD8HE82"/>
<dbReference type="GO" id="GO:0000492">
    <property type="term" value="P:box C/D snoRNP assembly"/>
    <property type="evidence" value="ECO:0007669"/>
    <property type="project" value="TreeGrafter"/>
</dbReference>
<dbReference type="Proteomes" id="UP001237642">
    <property type="component" value="Unassembled WGS sequence"/>
</dbReference>
<evidence type="ECO:0000256" key="4">
    <source>
        <dbReference type="ARBA" id="ARBA00022833"/>
    </source>
</evidence>
<evidence type="ECO:0000256" key="1">
    <source>
        <dbReference type="ARBA" id="ARBA00022553"/>
    </source>
</evidence>
<name>A0AAD8HE82_9APIA</name>
<dbReference type="InterPro" id="IPR007529">
    <property type="entry name" value="Znf_HIT"/>
</dbReference>
<evidence type="ECO:0000259" key="8">
    <source>
        <dbReference type="PROSITE" id="PS51083"/>
    </source>
</evidence>
<proteinExistence type="inferred from homology"/>
<dbReference type="Pfam" id="PF25790">
    <property type="entry name" value="BCD1"/>
    <property type="match status" value="1"/>
</dbReference>
<keyword evidence="1" id="KW-0597">Phosphoprotein</keyword>
<evidence type="ECO:0000256" key="6">
    <source>
        <dbReference type="ARBA" id="ARBA00049654"/>
    </source>
</evidence>
<dbReference type="GO" id="GO:0070761">
    <property type="term" value="C:pre-snoRNP complex"/>
    <property type="evidence" value="ECO:0007669"/>
    <property type="project" value="TreeGrafter"/>
</dbReference>
<keyword evidence="2" id="KW-0479">Metal-binding</keyword>
<reference evidence="9" key="1">
    <citation type="submission" date="2023-02" db="EMBL/GenBank/DDBJ databases">
        <title>Genome of toxic invasive species Heracleum sosnowskyi carries increased number of genes despite the absence of recent whole-genome duplications.</title>
        <authorList>
            <person name="Schelkunov M."/>
            <person name="Shtratnikova V."/>
            <person name="Makarenko M."/>
            <person name="Klepikova A."/>
            <person name="Omelchenko D."/>
            <person name="Novikova G."/>
            <person name="Obukhova E."/>
            <person name="Bogdanov V."/>
            <person name="Penin A."/>
            <person name="Logacheva M."/>
        </authorList>
    </citation>
    <scope>NUCLEOTIDE SEQUENCE</scope>
    <source>
        <strain evidence="9">Hsosn_3</strain>
        <tissue evidence="9">Leaf</tissue>
    </source>
</reference>